<gene>
    <name evidence="9" type="ORF">DWY25_09085</name>
</gene>
<feature type="domain" description="FMN-binding" evidence="8">
    <location>
        <begin position="213"/>
        <end position="293"/>
    </location>
</feature>
<dbReference type="PANTHER" id="PTHR36118">
    <property type="entry name" value="ION-TRANSLOCATING OXIDOREDUCTASE COMPLEX SUBUNIT G"/>
    <property type="match status" value="1"/>
</dbReference>
<dbReference type="GO" id="GO:0022900">
    <property type="term" value="P:electron transport chain"/>
    <property type="evidence" value="ECO:0007669"/>
    <property type="project" value="InterPro"/>
</dbReference>
<dbReference type="PANTHER" id="PTHR36118:SF1">
    <property type="entry name" value="ION-TRANSLOCATING OXIDOREDUCTASE COMPLEX SUBUNIT G"/>
    <property type="match status" value="1"/>
</dbReference>
<evidence type="ECO:0000256" key="3">
    <source>
        <dbReference type="ARBA" id="ARBA00022630"/>
    </source>
</evidence>
<keyword evidence="10" id="KW-1185">Reference proteome</keyword>
<keyword evidence="4" id="KW-0288">FMN</keyword>
<name>A0A412G181_9FIRM</name>
<keyword evidence="1" id="KW-0813">Transport</keyword>
<dbReference type="RefSeq" id="WP_117894964.1">
    <property type="nucleotide sequence ID" value="NZ_CABJCV010000009.1"/>
</dbReference>
<feature type="signal peptide" evidence="7">
    <location>
        <begin position="1"/>
        <end position="18"/>
    </location>
</feature>
<dbReference type="GO" id="GO:0010181">
    <property type="term" value="F:FMN binding"/>
    <property type="evidence" value="ECO:0007669"/>
    <property type="project" value="InterPro"/>
</dbReference>
<dbReference type="InterPro" id="IPR007329">
    <property type="entry name" value="FMN-bd"/>
</dbReference>
<evidence type="ECO:0000256" key="4">
    <source>
        <dbReference type="ARBA" id="ARBA00022643"/>
    </source>
</evidence>
<evidence type="ECO:0000259" key="8">
    <source>
        <dbReference type="SMART" id="SM00900"/>
    </source>
</evidence>
<evidence type="ECO:0000313" key="9">
    <source>
        <dbReference type="EMBL" id="RGR74220.1"/>
    </source>
</evidence>
<keyword evidence="7" id="KW-0732">Signal</keyword>
<feature type="domain" description="FMN-binding" evidence="8">
    <location>
        <begin position="333"/>
        <end position="413"/>
    </location>
</feature>
<dbReference type="AlphaFoldDB" id="A0A412G181"/>
<feature type="domain" description="FMN-binding" evidence="8">
    <location>
        <begin position="86"/>
        <end position="163"/>
    </location>
</feature>
<evidence type="ECO:0000256" key="1">
    <source>
        <dbReference type="ARBA" id="ARBA00022448"/>
    </source>
</evidence>
<comment type="caution">
    <text evidence="9">The sequence shown here is derived from an EMBL/GenBank/DDBJ whole genome shotgun (WGS) entry which is preliminary data.</text>
</comment>
<dbReference type="GO" id="GO:0005886">
    <property type="term" value="C:plasma membrane"/>
    <property type="evidence" value="ECO:0007669"/>
    <property type="project" value="InterPro"/>
</dbReference>
<dbReference type="EMBL" id="QRUP01000009">
    <property type="protein sequence ID" value="RGR74220.1"/>
    <property type="molecule type" value="Genomic_DNA"/>
</dbReference>
<keyword evidence="2" id="KW-0597">Phosphoprotein</keyword>
<dbReference type="SMART" id="SM00900">
    <property type="entry name" value="FMN_bind"/>
    <property type="match status" value="3"/>
</dbReference>
<dbReference type="Proteomes" id="UP000284178">
    <property type="component" value="Unassembled WGS sequence"/>
</dbReference>
<sequence>MKKALYLACFLAIVSALAGGLLAAVNEVTAAKINANALAEVMGSLEKVFPGTTYAEITDYTDDSGLVTGVYQAEGQGYMFQVETSGFKDTIKFVLGIDNDSKIVGYDVIAIAETSGIGSRVAEDDFRNTVIGKTTGDKVDTLSGATISSTAVVKGLDAAKAVYASLTGNAAPAPSTPTTPEASKEPETPASTATVLDQKADGSQVTVTVEAKGFQGNNTYTVVIDSEKQEIVSVAMTTFNDTPGVGDAVNDEYLAGFAGLNSEDALNGVDVKSGATYTSNSAIDAVKAAWNAVFAEAGQDAADQPVAGDDSDETAVLKSEDGALKTYTATTKGFQGDNEYEIVIDTDKQEVVSVKMTSFNDTTGIGDAVNDEYLAGFAGLKSEDEIAKVDVKSGATFTSNSAIEAVRAAFAASQK</sequence>
<dbReference type="GO" id="GO:0009055">
    <property type="term" value="F:electron transfer activity"/>
    <property type="evidence" value="ECO:0007669"/>
    <property type="project" value="InterPro"/>
</dbReference>
<accession>A0A412G181</accession>
<keyword evidence="3" id="KW-0285">Flavoprotein</keyword>
<feature type="region of interest" description="Disordered" evidence="6">
    <location>
        <begin position="169"/>
        <end position="192"/>
    </location>
</feature>
<evidence type="ECO:0000256" key="6">
    <source>
        <dbReference type="SAM" id="MobiDB-lite"/>
    </source>
</evidence>
<proteinExistence type="predicted"/>
<reference evidence="9 10" key="1">
    <citation type="submission" date="2018-08" db="EMBL/GenBank/DDBJ databases">
        <title>A genome reference for cultivated species of the human gut microbiota.</title>
        <authorList>
            <person name="Zou Y."/>
            <person name="Xue W."/>
            <person name="Luo G."/>
        </authorList>
    </citation>
    <scope>NUCLEOTIDE SEQUENCE [LARGE SCALE GENOMIC DNA]</scope>
    <source>
        <strain evidence="9 10">AF24-29</strain>
    </source>
</reference>
<evidence type="ECO:0000256" key="2">
    <source>
        <dbReference type="ARBA" id="ARBA00022553"/>
    </source>
</evidence>
<evidence type="ECO:0000256" key="5">
    <source>
        <dbReference type="ARBA" id="ARBA00022982"/>
    </source>
</evidence>
<evidence type="ECO:0000313" key="10">
    <source>
        <dbReference type="Proteomes" id="UP000284178"/>
    </source>
</evidence>
<dbReference type="GeneID" id="83015554"/>
<feature type="compositionally biased region" description="Low complexity" evidence="6">
    <location>
        <begin position="170"/>
        <end position="181"/>
    </location>
</feature>
<dbReference type="Pfam" id="PF04205">
    <property type="entry name" value="FMN_bind"/>
    <property type="match status" value="3"/>
</dbReference>
<keyword evidence="5" id="KW-0249">Electron transport</keyword>
<protein>
    <submittedName>
        <fullName evidence="9">FMN-binding protein</fullName>
    </submittedName>
</protein>
<dbReference type="InterPro" id="IPR010209">
    <property type="entry name" value="Ion_transpt_RnfG/RsxG"/>
</dbReference>
<organism evidence="9 10">
    <name type="scientific">Holdemania filiformis</name>
    <dbReference type="NCBI Taxonomy" id="61171"/>
    <lineage>
        <taxon>Bacteria</taxon>
        <taxon>Bacillati</taxon>
        <taxon>Bacillota</taxon>
        <taxon>Erysipelotrichia</taxon>
        <taxon>Erysipelotrichales</taxon>
        <taxon>Erysipelotrichaceae</taxon>
        <taxon>Holdemania</taxon>
    </lineage>
</organism>
<feature type="chain" id="PRO_5038390841" evidence="7">
    <location>
        <begin position="19"/>
        <end position="415"/>
    </location>
</feature>
<evidence type="ECO:0000256" key="7">
    <source>
        <dbReference type="SAM" id="SignalP"/>
    </source>
</evidence>